<dbReference type="FunFam" id="1.10.240.10:FF:000002">
    <property type="entry name" value="Tryptophan--tRNA ligase"/>
    <property type="match status" value="1"/>
</dbReference>
<feature type="binding site" evidence="8">
    <location>
        <begin position="9"/>
        <end position="11"/>
    </location>
    <ligand>
        <name>ATP</name>
        <dbReference type="ChEBI" id="CHEBI:30616"/>
    </ligand>
</feature>
<gene>
    <name evidence="8" type="primary">trpS</name>
    <name evidence="10" type="ORF">UV58_C0005G0034</name>
</gene>
<feature type="binding site" evidence="8">
    <location>
        <position position="186"/>
    </location>
    <ligand>
        <name>ATP</name>
        <dbReference type="ChEBI" id="CHEBI:30616"/>
    </ligand>
</feature>
<dbReference type="InterPro" id="IPR024109">
    <property type="entry name" value="Trp-tRNA-ligase_bac-type"/>
</dbReference>
<dbReference type="Gene3D" id="3.40.50.620">
    <property type="entry name" value="HUPs"/>
    <property type="match status" value="1"/>
</dbReference>
<evidence type="ECO:0000313" key="10">
    <source>
        <dbReference type="EMBL" id="KKS82780.1"/>
    </source>
</evidence>
<evidence type="ECO:0000256" key="2">
    <source>
        <dbReference type="ARBA" id="ARBA00022598"/>
    </source>
</evidence>
<protein>
    <recommendedName>
        <fullName evidence="8">Tryptophan--tRNA ligase</fullName>
        <ecNumber evidence="8">6.1.1.2</ecNumber>
    </recommendedName>
    <alternativeName>
        <fullName evidence="8">Tryptophanyl-tRNA synthetase</fullName>
        <shortName evidence="8">TrpRS</shortName>
    </alternativeName>
</protein>
<comment type="subunit">
    <text evidence="8">Homodimer.</text>
</comment>
<evidence type="ECO:0000256" key="6">
    <source>
        <dbReference type="ARBA" id="ARBA00023146"/>
    </source>
</evidence>
<dbReference type="CDD" id="cd00806">
    <property type="entry name" value="TrpRS_core"/>
    <property type="match status" value="1"/>
</dbReference>
<dbReference type="GO" id="GO:0005829">
    <property type="term" value="C:cytosol"/>
    <property type="evidence" value="ECO:0007669"/>
    <property type="project" value="TreeGrafter"/>
</dbReference>
<dbReference type="HAMAP" id="MF_00140_B">
    <property type="entry name" value="Trp_tRNA_synth_B"/>
    <property type="match status" value="1"/>
</dbReference>
<evidence type="ECO:0000256" key="7">
    <source>
        <dbReference type="ARBA" id="ARBA00049929"/>
    </source>
</evidence>
<sequence>MKRILSGIKPSSEILHLGHYFGALKQWVGLQKTHTCLFPVVDLHALTIPQDPQKLRESTTNVAKTYLAVGLDPKKSVIFKQSDVVAHLELFWILNTITKVSELLLMTQYKDRVQKNGPQSALAGLLNYPVLMAADILLYDTNFVPVGDDQVQHIELAREIARRFNQKFGQTFVIPQPMVEKIGARIMSLDDPAKKMSKSDSNPNSCIALTDKPAVIREKIKRAVTDSGKEVKYDPKKKPGISNLLTILSLVLNVSIKSLEKKYKGAGYGRFKSDVADTLVRFLSDFQNKYNKISDARVKKVLADGARKARKTAEKKIEEVYKKVGLK</sequence>
<dbReference type="InterPro" id="IPR050203">
    <property type="entry name" value="Trp-tRNA_synthetase"/>
</dbReference>
<organism evidence="10 11">
    <name type="scientific">Candidatus Wolfebacteria bacterium GW2011_GWC1_43_10</name>
    <dbReference type="NCBI Taxonomy" id="1619011"/>
    <lineage>
        <taxon>Bacteria</taxon>
        <taxon>Candidatus Wolfeibacteriota</taxon>
    </lineage>
</organism>
<reference evidence="10 11" key="1">
    <citation type="journal article" date="2015" name="Nature">
        <title>rRNA introns, odd ribosomes, and small enigmatic genomes across a large radiation of phyla.</title>
        <authorList>
            <person name="Brown C.T."/>
            <person name="Hug L.A."/>
            <person name="Thomas B.C."/>
            <person name="Sharon I."/>
            <person name="Castelle C.J."/>
            <person name="Singh A."/>
            <person name="Wilkins M.J."/>
            <person name="Williams K.H."/>
            <person name="Banfield J.F."/>
        </authorList>
    </citation>
    <scope>NUCLEOTIDE SEQUENCE [LARGE SCALE GENOMIC DNA]</scope>
</reference>
<keyword evidence="8" id="KW-0963">Cytoplasm</keyword>
<comment type="function">
    <text evidence="8">Catalyzes the attachment of tryptophan to tRNA(Trp).</text>
</comment>
<feature type="binding site" evidence="8">
    <location>
        <begin position="195"/>
        <end position="199"/>
    </location>
    <ligand>
        <name>ATP</name>
        <dbReference type="ChEBI" id="CHEBI:30616"/>
    </ligand>
</feature>
<evidence type="ECO:0000256" key="9">
    <source>
        <dbReference type="RuleBase" id="RU363036"/>
    </source>
</evidence>
<comment type="catalytic activity">
    <reaction evidence="7 8">
        <text>tRNA(Trp) + L-tryptophan + ATP = L-tryptophyl-tRNA(Trp) + AMP + diphosphate + H(+)</text>
        <dbReference type="Rhea" id="RHEA:24080"/>
        <dbReference type="Rhea" id="RHEA-COMP:9671"/>
        <dbReference type="Rhea" id="RHEA-COMP:9705"/>
        <dbReference type="ChEBI" id="CHEBI:15378"/>
        <dbReference type="ChEBI" id="CHEBI:30616"/>
        <dbReference type="ChEBI" id="CHEBI:33019"/>
        <dbReference type="ChEBI" id="CHEBI:57912"/>
        <dbReference type="ChEBI" id="CHEBI:78442"/>
        <dbReference type="ChEBI" id="CHEBI:78535"/>
        <dbReference type="ChEBI" id="CHEBI:456215"/>
        <dbReference type="EC" id="6.1.1.2"/>
    </reaction>
</comment>
<evidence type="ECO:0000256" key="8">
    <source>
        <dbReference type="HAMAP-Rule" id="MF_00140"/>
    </source>
</evidence>
<dbReference type="PANTHER" id="PTHR43766">
    <property type="entry name" value="TRYPTOPHAN--TRNA LIGASE, MITOCHONDRIAL"/>
    <property type="match status" value="1"/>
</dbReference>
<dbReference type="InterPro" id="IPR002305">
    <property type="entry name" value="aa-tRNA-synth_Ic"/>
</dbReference>
<dbReference type="NCBIfam" id="TIGR00233">
    <property type="entry name" value="trpS"/>
    <property type="match status" value="1"/>
</dbReference>
<evidence type="ECO:0000256" key="1">
    <source>
        <dbReference type="ARBA" id="ARBA00005594"/>
    </source>
</evidence>
<evidence type="ECO:0000313" key="11">
    <source>
        <dbReference type="Proteomes" id="UP000034810"/>
    </source>
</evidence>
<comment type="caution">
    <text evidence="8">Lacks conserved residue(s) required for the propagation of feature annotation.</text>
</comment>
<evidence type="ECO:0000256" key="4">
    <source>
        <dbReference type="ARBA" id="ARBA00022840"/>
    </source>
</evidence>
<dbReference type="SUPFAM" id="SSF52374">
    <property type="entry name" value="Nucleotidylyl transferase"/>
    <property type="match status" value="1"/>
</dbReference>
<dbReference type="PATRIC" id="fig|1619011.3.peg.258"/>
<dbReference type="GO" id="GO:0004830">
    <property type="term" value="F:tryptophan-tRNA ligase activity"/>
    <property type="evidence" value="ECO:0007669"/>
    <property type="project" value="UniProtKB-UniRule"/>
</dbReference>
<dbReference type="Gene3D" id="1.10.240.10">
    <property type="entry name" value="Tyrosyl-Transfer RNA Synthetase"/>
    <property type="match status" value="1"/>
</dbReference>
<dbReference type="GO" id="GO:0006436">
    <property type="term" value="P:tryptophanyl-tRNA aminoacylation"/>
    <property type="evidence" value="ECO:0007669"/>
    <property type="project" value="UniProtKB-UniRule"/>
</dbReference>
<dbReference type="GO" id="GO:0005524">
    <property type="term" value="F:ATP binding"/>
    <property type="evidence" value="ECO:0007669"/>
    <property type="project" value="UniProtKB-UniRule"/>
</dbReference>
<evidence type="ECO:0000256" key="5">
    <source>
        <dbReference type="ARBA" id="ARBA00022917"/>
    </source>
</evidence>
<feature type="binding site" evidence="8">
    <location>
        <begin position="18"/>
        <end position="19"/>
    </location>
    <ligand>
        <name>ATP</name>
        <dbReference type="ChEBI" id="CHEBI:30616"/>
    </ligand>
</feature>
<keyword evidence="2 8" id="KW-0436">Ligase</keyword>
<evidence type="ECO:0000256" key="3">
    <source>
        <dbReference type="ARBA" id="ARBA00022741"/>
    </source>
</evidence>
<proteinExistence type="inferred from homology"/>
<feature type="short sequence motif" description="'KMSKS' region" evidence="8">
    <location>
        <begin position="195"/>
        <end position="199"/>
    </location>
</feature>
<dbReference type="AlphaFoldDB" id="A0A0G1CAU4"/>
<dbReference type="PROSITE" id="PS00178">
    <property type="entry name" value="AA_TRNA_LIGASE_I"/>
    <property type="match status" value="1"/>
</dbReference>
<comment type="similarity">
    <text evidence="1 8 9">Belongs to the class-I aminoacyl-tRNA synthetase family.</text>
</comment>
<keyword evidence="6 8" id="KW-0030">Aminoacyl-tRNA synthetase</keyword>
<dbReference type="InterPro" id="IPR001412">
    <property type="entry name" value="aa-tRNA-synth_I_CS"/>
</dbReference>
<keyword evidence="5 8" id="KW-0648">Protein biosynthesis</keyword>
<dbReference type="PANTHER" id="PTHR43766:SF1">
    <property type="entry name" value="TRYPTOPHAN--TRNA LIGASE, MITOCHONDRIAL"/>
    <property type="match status" value="1"/>
</dbReference>
<keyword evidence="4 8" id="KW-0067">ATP-binding</keyword>
<accession>A0A0G1CAU4</accession>
<dbReference type="InterPro" id="IPR002306">
    <property type="entry name" value="Trp-tRNA-ligase"/>
</dbReference>
<keyword evidence="3 8" id="KW-0547">Nucleotide-binding</keyword>
<dbReference type="EMBL" id="LCFA01000005">
    <property type="protein sequence ID" value="KKS82780.1"/>
    <property type="molecule type" value="Genomic_DNA"/>
</dbReference>
<feature type="binding site" evidence="8">
    <location>
        <position position="135"/>
    </location>
    <ligand>
        <name>L-tryptophan</name>
        <dbReference type="ChEBI" id="CHEBI:57912"/>
    </ligand>
</feature>
<dbReference type="PRINTS" id="PR01039">
    <property type="entry name" value="TRNASYNTHTRP"/>
</dbReference>
<comment type="caution">
    <text evidence="10">The sequence shown here is derived from an EMBL/GenBank/DDBJ whole genome shotgun (WGS) entry which is preliminary data.</text>
</comment>
<name>A0A0G1CAU4_9BACT</name>
<comment type="subcellular location">
    <subcellularLocation>
        <location evidence="8">Cytoplasm</location>
    </subcellularLocation>
</comment>
<dbReference type="InterPro" id="IPR014729">
    <property type="entry name" value="Rossmann-like_a/b/a_fold"/>
</dbReference>
<dbReference type="EC" id="6.1.1.2" evidence="8"/>
<dbReference type="Pfam" id="PF00579">
    <property type="entry name" value="tRNA-synt_1b"/>
    <property type="match status" value="1"/>
</dbReference>
<dbReference type="Proteomes" id="UP000034810">
    <property type="component" value="Unassembled WGS sequence"/>
</dbReference>
<feature type="binding site" evidence="8">
    <location>
        <begin position="147"/>
        <end position="149"/>
    </location>
    <ligand>
        <name>ATP</name>
        <dbReference type="ChEBI" id="CHEBI:30616"/>
    </ligand>
</feature>